<keyword evidence="3 6" id="KW-0812">Transmembrane</keyword>
<dbReference type="SUPFAM" id="SSF103473">
    <property type="entry name" value="MFS general substrate transporter"/>
    <property type="match status" value="1"/>
</dbReference>
<dbReference type="OrthoDB" id="19923at2759"/>
<keyword evidence="4 6" id="KW-1133">Transmembrane helix</keyword>
<feature type="transmembrane region" description="Helical" evidence="6">
    <location>
        <begin position="108"/>
        <end position="126"/>
    </location>
</feature>
<protein>
    <recommendedName>
        <fullName evidence="7">Major facilitator superfamily (MFS) profile domain-containing protein</fullName>
    </recommendedName>
</protein>
<dbReference type="FunFam" id="1.20.1250.20:FF:000034">
    <property type="entry name" value="MFS general substrate transporter"/>
    <property type="match status" value="1"/>
</dbReference>
<feature type="transmembrane region" description="Helical" evidence="6">
    <location>
        <begin position="311"/>
        <end position="328"/>
    </location>
</feature>
<dbReference type="PANTHER" id="PTHR43791:SF52">
    <property type="entry name" value="TRANSPORTER, PUTATIVE (AFU_ORTHOLOGUE AFUA_1G11820)-RELATED"/>
    <property type="match status" value="1"/>
</dbReference>
<dbReference type="FunFam" id="1.20.1250.20:FF:000068">
    <property type="entry name" value="MFS general substrate transporter"/>
    <property type="match status" value="1"/>
</dbReference>
<dbReference type="InterPro" id="IPR020846">
    <property type="entry name" value="MFS_dom"/>
</dbReference>
<feature type="transmembrane region" description="Helical" evidence="6">
    <location>
        <begin position="271"/>
        <end position="291"/>
    </location>
</feature>
<evidence type="ECO:0000256" key="1">
    <source>
        <dbReference type="ARBA" id="ARBA00004141"/>
    </source>
</evidence>
<feature type="transmembrane region" description="Helical" evidence="6">
    <location>
        <begin position="364"/>
        <end position="385"/>
    </location>
</feature>
<comment type="subcellular location">
    <subcellularLocation>
        <location evidence="1">Membrane</location>
        <topology evidence="1">Multi-pass membrane protein</topology>
    </subcellularLocation>
</comment>
<evidence type="ECO:0000256" key="2">
    <source>
        <dbReference type="ARBA" id="ARBA00022448"/>
    </source>
</evidence>
<dbReference type="PANTHER" id="PTHR43791">
    <property type="entry name" value="PERMEASE-RELATED"/>
    <property type="match status" value="1"/>
</dbReference>
<feature type="transmembrane region" description="Helical" evidence="6">
    <location>
        <begin position="397"/>
        <end position="417"/>
    </location>
</feature>
<dbReference type="GO" id="GO:0022857">
    <property type="term" value="F:transmembrane transporter activity"/>
    <property type="evidence" value="ECO:0007669"/>
    <property type="project" value="InterPro"/>
</dbReference>
<evidence type="ECO:0000256" key="4">
    <source>
        <dbReference type="ARBA" id="ARBA00022989"/>
    </source>
</evidence>
<feature type="transmembrane region" description="Helical" evidence="6">
    <location>
        <begin position="335"/>
        <end position="352"/>
    </location>
</feature>
<feature type="transmembrane region" description="Helical" evidence="6">
    <location>
        <begin position="132"/>
        <end position="156"/>
    </location>
</feature>
<keyword evidence="5 6" id="KW-0472">Membrane</keyword>
<dbReference type="Gene3D" id="1.20.1250.20">
    <property type="entry name" value="MFS general substrate transporter like domains"/>
    <property type="match status" value="2"/>
</dbReference>
<gene>
    <name evidence="8" type="ORF">N7469_009031</name>
</gene>
<evidence type="ECO:0000259" key="7">
    <source>
        <dbReference type="PROSITE" id="PS50850"/>
    </source>
</evidence>
<organism evidence="8 9">
    <name type="scientific">Penicillium citrinum</name>
    <dbReference type="NCBI Taxonomy" id="5077"/>
    <lineage>
        <taxon>Eukaryota</taxon>
        <taxon>Fungi</taxon>
        <taxon>Dikarya</taxon>
        <taxon>Ascomycota</taxon>
        <taxon>Pezizomycotina</taxon>
        <taxon>Eurotiomycetes</taxon>
        <taxon>Eurotiomycetidae</taxon>
        <taxon>Eurotiales</taxon>
        <taxon>Aspergillaceae</taxon>
        <taxon>Penicillium</taxon>
    </lineage>
</organism>
<dbReference type="GeneID" id="81387116"/>
<dbReference type="EMBL" id="JAPQKT010000008">
    <property type="protein sequence ID" value="KAJ5222791.1"/>
    <property type="molecule type" value="Genomic_DNA"/>
</dbReference>
<keyword evidence="2" id="KW-0813">Transport</keyword>
<evidence type="ECO:0000256" key="6">
    <source>
        <dbReference type="SAM" id="Phobius"/>
    </source>
</evidence>
<dbReference type="InterPro" id="IPR036259">
    <property type="entry name" value="MFS_trans_sf"/>
</dbReference>
<dbReference type="PROSITE" id="PS50850">
    <property type="entry name" value="MFS"/>
    <property type="match status" value="1"/>
</dbReference>
<feature type="transmembrane region" description="Helical" evidence="6">
    <location>
        <begin position="168"/>
        <end position="189"/>
    </location>
</feature>
<accession>A0A9W9NMW9</accession>
<feature type="transmembrane region" description="Helical" evidence="6">
    <location>
        <begin position="80"/>
        <end position="101"/>
    </location>
</feature>
<evidence type="ECO:0000313" key="8">
    <source>
        <dbReference type="EMBL" id="KAJ5222791.1"/>
    </source>
</evidence>
<dbReference type="RefSeq" id="XP_056497714.1">
    <property type="nucleotide sequence ID" value="XM_056647949.1"/>
</dbReference>
<name>A0A9W9NMW9_PENCI</name>
<feature type="domain" description="Major facilitator superfamily (MFS) profile" evidence="7">
    <location>
        <begin position="42"/>
        <end position="455"/>
    </location>
</feature>
<dbReference type="InterPro" id="IPR011701">
    <property type="entry name" value="MFS"/>
</dbReference>
<evidence type="ECO:0000313" key="9">
    <source>
        <dbReference type="Proteomes" id="UP001147733"/>
    </source>
</evidence>
<comment type="caution">
    <text evidence="8">The sequence shown here is derived from an EMBL/GenBank/DDBJ whole genome shotgun (WGS) entry which is preliminary data.</text>
</comment>
<reference evidence="8" key="1">
    <citation type="submission" date="2022-11" db="EMBL/GenBank/DDBJ databases">
        <authorList>
            <person name="Petersen C."/>
        </authorList>
    </citation>
    <scope>NUCLEOTIDE SEQUENCE</scope>
    <source>
        <strain evidence="8">IBT 23319</strain>
    </source>
</reference>
<dbReference type="AlphaFoldDB" id="A0A9W9NMW9"/>
<feature type="transmembrane region" description="Helical" evidence="6">
    <location>
        <begin position="201"/>
        <end position="223"/>
    </location>
</feature>
<sequence length="487" mass="54284">MDLGNKLELKHIHVDDIGAGDSSVIYTAAEELKVVRKCDLRVVPVLMLLYLLAFLDRINIGNARLQGLEHDLKMKGGQYNYALFIFFIPYILCEVPCNLIMTKLAPSTWISGIMVAWGCVTIGQGFVQSWSALMACRFLLGLFEGGFLPGCVYLISMYYKRFELQRRLTLFFTASILSGAVSGLLAYGMSYMQGVRGYSSWRWIFILEGIATVAIALVAKLLIVDWPGKARFLSERERTILLARLRSDKQSFGMDRLDQAAIRRILSDKKIYLGTIMYLGSLNTGYATSFFTPSILRDMGWTSLMAQVMSIPIYVVAAILTLCTAILSDRLKHRFSFVLLGCSLATVGYVILLAQRSVPVGVKYFALFAITGGGYIAQPIIIGWLSNNMSGHYKQAVASAIQIGFGNCGGFVASNIFLSSEAPFYQTGYGTSLSLIWLCVIASVIFVLLLWQENKRRDQGARDHRMTLDPDEVQNLGDDHPAFRFTY</sequence>
<dbReference type="GO" id="GO:0016020">
    <property type="term" value="C:membrane"/>
    <property type="evidence" value="ECO:0007669"/>
    <property type="project" value="UniProtKB-SubCell"/>
</dbReference>
<feature type="transmembrane region" description="Helical" evidence="6">
    <location>
        <begin position="42"/>
        <end position="60"/>
    </location>
</feature>
<evidence type="ECO:0000256" key="5">
    <source>
        <dbReference type="ARBA" id="ARBA00023136"/>
    </source>
</evidence>
<reference evidence="8" key="2">
    <citation type="journal article" date="2023" name="IMA Fungus">
        <title>Comparative genomic study of the Penicillium genus elucidates a diverse pangenome and 15 lateral gene transfer events.</title>
        <authorList>
            <person name="Petersen C."/>
            <person name="Sorensen T."/>
            <person name="Nielsen M.R."/>
            <person name="Sondergaard T.E."/>
            <person name="Sorensen J.L."/>
            <person name="Fitzpatrick D.A."/>
            <person name="Frisvad J.C."/>
            <person name="Nielsen K.L."/>
        </authorList>
    </citation>
    <scope>NUCLEOTIDE SEQUENCE</scope>
    <source>
        <strain evidence="8">IBT 23319</strain>
    </source>
</reference>
<dbReference type="Pfam" id="PF07690">
    <property type="entry name" value="MFS_1"/>
    <property type="match status" value="1"/>
</dbReference>
<evidence type="ECO:0000256" key="3">
    <source>
        <dbReference type="ARBA" id="ARBA00022692"/>
    </source>
</evidence>
<keyword evidence="9" id="KW-1185">Reference proteome</keyword>
<proteinExistence type="predicted"/>
<dbReference type="Proteomes" id="UP001147733">
    <property type="component" value="Unassembled WGS sequence"/>
</dbReference>
<feature type="transmembrane region" description="Helical" evidence="6">
    <location>
        <begin position="429"/>
        <end position="451"/>
    </location>
</feature>